<dbReference type="Gene3D" id="1.10.287.950">
    <property type="entry name" value="Methyl-accepting chemotaxis protein"/>
    <property type="match status" value="1"/>
</dbReference>
<dbReference type="GO" id="GO:0007165">
    <property type="term" value="P:signal transduction"/>
    <property type="evidence" value="ECO:0007669"/>
    <property type="project" value="UniProtKB-KW"/>
</dbReference>
<dbReference type="FunFam" id="1.10.287.950:FF:000001">
    <property type="entry name" value="Methyl-accepting chemotaxis sensory transducer"/>
    <property type="match status" value="1"/>
</dbReference>
<keyword evidence="8" id="KW-0807">Transducer</keyword>
<keyword evidence="4 9" id="KW-0812">Transmembrane</keyword>
<reference evidence="13" key="1">
    <citation type="submission" date="2017-09" db="EMBL/GenBank/DDBJ databases">
        <title>FDA dAtabase for Regulatory Grade micrObial Sequences (FDA-ARGOS): Supporting development and validation of Infectious Disease Dx tests.</title>
        <authorList>
            <person name="Minogue T."/>
            <person name="Wolcott M."/>
            <person name="Wasieloski L."/>
            <person name="Aguilar W."/>
            <person name="Moore D."/>
            <person name="Tallon L."/>
            <person name="Sadzewicz L."/>
            <person name="Ott S."/>
            <person name="Zhao X."/>
            <person name="Nagaraj S."/>
            <person name="Vavikolanu K."/>
            <person name="Aluvathingal J."/>
            <person name="Nadendla S."/>
            <person name="Sichtig H."/>
        </authorList>
    </citation>
    <scope>NUCLEOTIDE SEQUENCE [LARGE SCALE GENOMIC DNA]</scope>
    <source>
        <strain evidence="13">FDAARGOS_390</strain>
    </source>
</reference>
<evidence type="ECO:0000256" key="7">
    <source>
        <dbReference type="ARBA" id="ARBA00029447"/>
    </source>
</evidence>
<evidence type="ECO:0000256" key="9">
    <source>
        <dbReference type="SAM" id="Phobius"/>
    </source>
</evidence>
<keyword evidence="5 9" id="KW-1133">Transmembrane helix</keyword>
<evidence type="ECO:0000256" key="4">
    <source>
        <dbReference type="ARBA" id="ARBA00022692"/>
    </source>
</evidence>
<dbReference type="PROSITE" id="PS50111">
    <property type="entry name" value="CHEMOTAXIS_TRANSDUC_2"/>
    <property type="match status" value="1"/>
</dbReference>
<keyword evidence="6 9" id="KW-0472">Membrane</keyword>
<dbReference type="InterPro" id="IPR004010">
    <property type="entry name" value="Double_Cache_2"/>
</dbReference>
<comment type="similarity">
    <text evidence="7">Belongs to the methyl-accepting chemotaxis (MCP) protein family.</text>
</comment>
<dbReference type="InterPro" id="IPR051310">
    <property type="entry name" value="MCP_chemotaxis"/>
</dbReference>
<dbReference type="Pfam" id="PF00015">
    <property type="entry name" value="MCPsignal"/>
    <property type="match status" value="1"/>
</dbReference>
<dbReference type="CDD" id="cd11386">
    <property type="entry name" value="MCP_signal"/>
    <property type="match status" value="1"/>
</dbReference>
<evidence type="ECO:0000313" key="13">
    <source>
        <dbReference type="Proteomes" id="UP000220629"/>
    </source>
</evidence>
<organism evidence="12 13">
    <name type="scientific">Burkholderia gladioli</name>
    <name type="common">Pseudomonas marginata</name>
    <name type="synonym">Phytomonas marginata</name>
    <dbReference type="NCBI Taxonomy" id="28095"/>
    <lineage>
        <taxon>Bacteria</taxon>
        <taxon>Pseudomonadati</taxon>
        <taxon>Pseudomonadota</taxon>
        <taxon>Betaproteobacteria</taxon>
        <taxon>Burkholderiales</taxon>
        <taxon>Burkholderiaceae</taxon>
        <taxon>Burkholderia</taxon>
    </lineage>
</organism>
<dbReference type="AlphaFoldDB" id="A0A2A7SFA6"/>
<dbReference type="Pfam" id="PF08269">
    <property type="entry name" value="dCache_2"/>
    <property type="match status" value="1"/>
</dbReference>
<dbReference type="InterPro" id="IPR004089">
    <property type="entry name" value="MCPsignal_dom"/>
</dbReference>
<evidence type="ECO:0000256" key="6">
    <source>
        <dbReference type="ARBA" id="ARBA00023136"/>
    </source>
</evidence>
<dbReference type="Gene3D" id="3.30.450.20">
    <property type="entry name" value="PAS domain"/>
    <property type="match status" value="1"/>
</dbReference>
<keyword evidence="3" id="KW-0488">Methylation</keyword>
<dbReference type="InterPro" id="IPR033480">
    <property type="entry name" value="sCache_2"/>
</dbReference>
<dbReference type="EMBL" id="PDDY01000001">
    <property type="protein sequence ID" value="PEH42202.1"/>
    <property type="molecule type" value="Genomic_DNA"/>
</dbReference>
<dbReference type="SMART" id="SM01049">
    <property type="entry name" value="Cache_2"/>
    <property type="match status" value="1"/>
</dbReference>
<evidence type="ECO:0008006" key="14">
    <source>
        <dbReference type="Google" id="ProtNLM"/>
    </source>
</evidence>
<evidence type="ECO:0000256" key="1">
    <source>
        <dbReference type="ARBA" id="ARBA00004651"/>
    </source>
</evidence>
<evidence type="ECO:0000256" key="2">
    <source>
        <dbReference type="ARBA" id="ARBA00022475"/>
    </source>
</evidence>
<dbReference type="SUPFAM" id="SSF58104">
    <property type="entry name" value="Methyl-accepting chemotaxis protein (MCP) signaling domain"/>
    <property type="match status" value="1"/>
</dbReference>
<feature type="domain" description="HAMP" evidence="11">
    <location>
        <begin position="219"/>
        <end position="270"/>
    </location>
</feature>
<comment type="caution">
    <text evidence="12">The sequence shown here is derived from an EMBL/GenBank/DDBJ whole genome shotgun (WGS) entry which is preliminary data.</text>
</comment>
<sequence>MRTLTLNRKLTSMIAILWIGLLLIAGFGAWHARQSMLEARRAALASLVSEAYGVAEHYYQLAQQHTLPEDEAKQRALDAIAAMRYSSDGYISINDSQPAMIMHPIKPALNGTNLANFADPNGAHLFVDIVKAGKEGGEGSSAPGYVHYLWPKPGADAPVEKTSVVRRFAPWDWFLVTGMYMDDIRAAMYRDILIWLAVSGALGIVASLLMVLVLRSVRRSLGGHLESAVETAQRIAQGDLTAHVALRDDDRGSLLHALHTMQAGLIEMVSRVRLGTENINVGATEISAGNTDLSQRTEQQAAALVETASSMDEITSHVRQSAESASQAAALAGQAAHVATRGSEVVGDVVRTMAAITDSSRKIADIIGVIDGIAFQTNILALNAAVEAARAGEQGRGFAVVAAEVRSLAQRSATAAKEIKSLIETSTDTVEQGASLVTDAGSTMQEIVQSVKRVNEILGEISQAATEQSTGIEQVNRAVGEMDQVTQQNAALVEQAAAAAHSLKDQADALRHAVTQFALPA</sequence>
<protein>
    <recommendedName>
        <fullName evidence="14">Methyl-accepting chemotaxis protein</fullName>
    </recommendedName>
</protein>
<feature type="transmembrane region" description="Helical" evidence="9">
    <location>
        <begin position="192"/>
        <end position="214"/>
    </location>
</feature>
<evidence type="ECO:0000256" key="5">
    <source>
        <dbReference type="ARBA" id="ARBA00022989"/>
    </source>
</evidence>
<evidence type="ECO:0000256" key="8">
    <source>
        <dbReference type="PROSITE-ProRule" id="PRU00284"/>
    </source>
</evidence>
<dbReference type="PROSITE" id="PS50885">
    <property type="entry name" value="HAMP"/>
    <property type="match status" value="1"/>
</dbReference>
<accession>A0A2A7SFA6</accession>
<dbReference type="GO" id="GO:0004888">
    <property type="term" value="F:transmembrane signaling receptor activity"/>
    <property type="evidence" value="ECO:0007669"/>
    <property type="project" value="TreeGrafter"/>
</dbReference>
<comment type="subcellular location">
    <subcellularLocation>
        <location evidence="1">Cell membrane</location>
        <topology evidence="1">Multi-pass membrane protein</topology>
    </subcellularLocation>
</comment>
<evidence type="ECO:0000259" key="11">
    <source>
        <dbReference type="PROSITE" id="PS50885"/>
    </source>
</evidence>
<evidence type="ECO:0000259" key="10">
    <source>
        <dbReference type="PROSITE" id="PS50111"/>
    </source>
</evidence>
<evidence type="ECO:0000256" key="3">
    <source>
        <dbReference type="ARBA" id="ARBA00022481"/>
    </source>
</evidence>
<dbReference type="Proteomes" id="UP000220629">
    <property type="component" value="Unassembled WGS sequence"/>
</dbReference>
<dbReference type="GO" id="GO:0006935">
    <property type="term" value="P:chemotaxis"/>
    <property type="evidence" value="ECO:0007669"/>
    <property type="project" value="TreeGrafter"/>
</dbReference>
<gene>
    <name evidence="12" type="ORF">CRM94_08645</name>
</gene>
<dbReference type="PANTHER" id="PTHR43531">
    <property type="entry name" value="PROTEIN ICFG"/>
    <property type="match status" value="1"/>
</dbReference>
<dbReference type="SMART" id="SM00283">
    <property type="entry name" value="MA"/>
    <property type="match status" value="1"/>
</dbReference>
<dbReference type="GO" id="GO:0005886">
    <property type="term" value="C:plasma membrane"/>
    <property type="evidence" value="ECO:0007669"/>
    <property type="project" value="UniProtKB-SubCell"/>
</dbReference>
<feature type="domain" description="Methyl-accepting transducer" evidence="10">
    <location>
        <begin position="275"/>
        <end position="504"/>
    </location>
</feature>
<dbReference type="PANTHER" id="PTHR43531:SF14">
    <property type="entry name" value="METHYL-ACCEPTING CHEMOTAXIS PROTEIN I-RELATED"/>
    <property type="match status" value="1"/>
</dbReference>
<evidence type="ECO:0000313" key="12">
    <source>
        <dbReference type="EMBL" id="PEH42202.1"/>
    </source>
</evidence>
<name>A0A2A7SFA6_BURGA</name>
<feature type="transmembrane region" description="Helical" evidence="9">
    <location>
        <begin position="12"/>
        <end position="32"/>
    </location>
</feature>
<proteinExistence type="inferred from homology"/>
<dbReference type="InterPro" id="IPR003660">
    <property type="entry name" value="HAMP_dom"/>
</dbReference>
<keyword evidence="2" id="KW-1003">Cell membrane</keyword>
<dbReference type="RefSeq" id="WP_098151983.1">
    <property type="nucleotide sequence ID" value="NZ_CADEWZ010000002.1"/>
</dbReference>